<evidence type="ECO:0000256" key="1">
    <source>
        <dbReference type="ARBA" id="ARBA00005598"/>
    </source>
</evidence>
<keyword evidence="2" id="KW-1133">Transmembrane helix</keyword>
<reference evidence="3" key="1">
    <citation type="journal article" date="2023" name="bioRxiv">
        <title>Improved chromosome-level genome assembly for marigold (Tagetes erecta).</title>
        <authorList>
            <person name="Jiang F."/>
            <person name="Yuan L."/>
            <person name="Wang S."/>
            <person name="Wang H."/>
            <person name="Xu D."/>
            <person name="Wang A."/>
            <person name="Fan W."/>
        </authorList>
    </citation>
    <scope>NUCLEOTIDE SEQUENCE</scope>
    <source>
        <strain evidence="3">WSJ</strain>
        <tissue evidence="3">Leaf</tissue>
    </source>
</reference>
<sequence>MLSRAAAICPDDPVLSVEDLCDQILEVLNYFRLGSVMCMGAMAGAYILKLFAIKYRHRVTGLILVSPLCKAPSWTEWLYNKVEEAKRPLRPSSYCYENGSIIYKGQKVFFGDRILLLA</sequence>
<keyword evidence="2" id="KW-0472">Membrane</keyword>
<organism evidence="3 4">
    <name type="scientific">Tagetes erecta</name>
    <name type="common">African marigold</name>
    <dbReference type="NCBI Taxonomy" id="13708"/>
    <lineage>
        <taxon>Eukaryota</taxon>
        <taxon>Viridiplantae</taxon>
        <taxon>Streptophyta</taxon>
        <taxon>Embryophyta</taxon>
        <taxon>Tracheophyta</taxon>
        <taxon>Spermatophyta</taxon>
        <taxon>Magnoliopsida</taxon>
        <taxon>eudicotyledons</taxon>
        <taxon>Gunneridae</taxon>
        <taxon>Pentapetalae</taxon>
        <taxon>asterids</taxon>
        <taxon>campanulids</taxon>
        <taxon>Asterales</taxon>
        <taxon>Asteraceae</taxon>
        <taxon>Asteroideae</taxon>
        <taxon>Heliantheae alliance</taxon>
        <taxon>Tageteae</taxon>
        <taxon>Tagetes</taxon>
    </lineage>
</organism>
<evidence type="ECO:0000256" key="2">
    <source>
        <dbReference type="SAM" id="Phobius"/>
    </source>
</evidence>
<keyword evidence="2" id="KW-0812">Transmembrane</keyword>
<gene>
    <name evidence="3" type="ORF">QVD17_28667</name>
</gene>
<dbReference type="InterPro" id="IPR029058">
    <property type="entry name" value="AB_hydrolase_fold"/>
</dbReference>
<dbReference type="EMBL" id="JAUHHV010000007">
    <property type="protein sequence ID" value="KAK1419495.1"/>
    <property type="molecule type" value="Genomic_DNA"/>
</dbReference>
<feature type="transmembrane region" description="Helical" evidence="2">
    <location>
        <begin position="30"/>
        <end position="48"/>
    </location>
</feature>
<evidence type="ECO:0000313" key="4">
    <source>
        <dbReference type="Proteomes" id="UP001229421"/>
    </source>
</evidence>
<evidence type="ECO:0000313" key="3">
    <source>
        <dbReference type="EMBL" id="KAK1419495.1"/>
    </source>
</evidence>
<dbReference type="Pfam" id="PF03096">
    <property type="entry name" value="Ndr"/>
    <property type="match status" value="1"/>
</dbReference>
<proteinExistence type="inferred from homology"/>
<dbReference type="Proteomes" id="UP001229421">
    <property type="component" value="Unassembled WGS sequence"/>
</dbReference>
<dbReference type="PANTHER" id="PTHR11034">
    <property type="entry name" value="N-MYC DOWNSTREAM REGULATED"/>
    <property type="match status" value="1"/>
</dbReference>
<dbReference type="InterPro" id="IPR004142">
    <property type="entry name" value="NDRG"/>
</dbReference>
<name>A0AAD8KAU3_TARER</name>
<keyword evidence="4" id="KW-1185">Reference proteome</keyword>
<dbReference type="AlphaFoldDB" id="A0AAD8KAU3"/>
<dbReference type="Gene3D" id="3.40.50.1820">
    <property type="entry name" value="alpha/beta hydrolase"/>
    <property type="match status" value="1"/>
</dbReference>
<comment type="similarity">
    <text evidence="1">Belongs to the NDRG family.</text>
</comment>
<protein>
    <submittedName>
        <fullName evidence="3">Uncharacterized protein</fullName>
    </submittedName>
</protein>
<accession>A0AAD8KAU3</accession>
<dbReference type="SUPFAM" id="SSF53474">
    <property type="entry name" value="alpha/beta-Hydrolases"/>
    <property type="match status" value="1"/>
</dbReference>
<comment type="caution">
    <text evidence="3">The sequence shown here is derived from an EMBL/GenBank/DDBJ whole genome shotgun (WGS) entry which is preliminary data.</text>
</comment>